<evidence type="ECO:0000313" key="15">
    <source>
        <dbReference type="Proteomes" id="UP000544872"/>
    </source>
</evidence>
<protein>
    <recommendedName>
        <fullName evidence="3 12">Thymidylate kinase</fullName>
        <ecNumber evidence="2 12">2.7.4.9</ecNumber>
    </recommendedName>
    <alternativeName>
        <fullName evidence="9 12">dTMP kinase</fullName>
    </alternativeName>
</protein>
<evidence type="ECO:0000259" key="13">
    <source>
        <dbReference type="Pfam" id="PF02223"/>
    </source>
</evidence>
<evidence type="ECO:0000256" key="8">
    <source>
        <dbReference type="ARBA" id="ARBA00022840"/>
    </source>
</evidence>
<gene>
    <name evidence="12" type="primary">tmk</name>
    <name evidence="14" type="ORF">FHS48_001431</name>
</gene>
<dbReference type="InterPro" id="IPR018094">
    <property type="entry name" value="Thymidylate_kinase"/>
</dbReference>
<dbReference type="InterPro" id="IPR027417">
    <property type="entry name" value="P-loop_NTPase"/>
</dbReference>
<dbReference type="CDD" id="cd01672">
    <property type="entry name" value="TMPK"/>
    <property type="match status" value="1"/>
</dbReference>
<evidence type="ECO:0000256" key="5">
    <source>
        <dbReference type="ARBA" id="ARBA00022727"/>
    </source>
</evidence>
<keyword evidence="6 12" id="KW-0547">Nucleotide-binding</keyword>
<dbReference type="GO" id="GO:0006233">
    <property type="term" value="P:dTDP biosynthetic process"/>
    <property type="evidence" value="ECO:0007669"/>
    <property type="project" value="InterPro"/>
</dbReference>
<evidence type="ECO:0000313" key="14">
    <source>
        <dbReference type="EMBL" id="MBB6210021.1"/>
    </source>
</evidence>
<dbReference type="GO" id="GO:0004798">
    <property type="term" value="F:dTMP kinase activity"/>
    <property type="evidence" value="ECO:0007669"/>
    <property type="project" value="UniProtKB-UniRule"/>
</dbReference>
<comment type="catalytic activity">
    <reaction evidence="10 12">
        <text>dTMP + ATP = dTDP + ADP</text>
        <dbReference type="Rhea" id="RHEA:13517"/>
        <dbReference type="ChEBI" id="CHEBI:30616"/>
        <dbReference type="ChEBI" id="CHEBI:58369"/>
        <dbReference type="ChEBI" id="CHEBI:63528"/>
        <dbReference type="ChEBI" id="CHEBI:456216"/>
        <dbReference type="EC" id="2.7.4.9"/>
    </reaction>
</comment>
<reference evidence="14 15" key="1">
    <citation type="submission" date="2020-08" db="EMBL/GenBank/DDBJ databases">
        <title>Genomic Encyclopedia of Type Strains, Phase IV (KMG-IV): sequencing the most valuable type-strain genomes for metagenomic binning, comparative biology and taxonomic classification.</title>
        <authorList>
            <person name="Goeker M."/>
        </authorList>
    </citation>
    <scope>NUCLEOTIDE SEQUENCE [LARGE SCALE GENOMIC DNA]</scope>
    <source>
        <strain evidence="14 15">DSM 11590</strain>
    </source>
</reference>
<keyword evidence="7 12" id="KW-0418">Kinase</keyword>
<evidence type="ECO:0000256" key="11">
    <source>
        <dbReference type="ARBA" id="ARBA00057735"/>
    </source>
</evidence>
<comment type="function">
    <text evidence="11 12">Phosphorylation of dTMP to form dTDP in both de novo and salvage pathways of dTTP synthesis.</text>
</comment>
<dbReference type="GO" id="GO:0005524">
    <property type="term" value="F:ATP binding"/>
    <property type="evidence" value="ECO:0007669"/>
    <property type="project" value="UniProtKB-UniRule"/>
</dbReference>
<comment type="caution">
    <text evidence="14">The sequence shown here is derived from an EMBL/GenBank/DDBJ whole genome shotgun (WGS) entry which is preliminary data.</text>
</comment>
<dbReference type="Pfam" id="PF02223">
    <property type="entry name" value="Thymidylate_kin"/>
    <property type="match status" value="1"/>
</dbReference>
<dbReference type="PANTHER" id="PTHR10344">
    <property type="entry name" value="THYMIDYLATE KINASE"/>
    <property type="match status" value="1"/>
</dbReference>
<dbReference type="GO" id="GO:0005829">
    <property type="term" value="C:cytosol"/>
    <property type="evidence" value="ECO:0007669"/>
    <property type="project" value="TreeGrafter"/>
</dbReference>
<dbReference type="EC" id="2.7.4.9" evidence="2 12"/>
<dbReference type="InterPro" id="IPR018095">
    <property type="entry name" value="Thymidylate_kin_CS"/>
</dbReference>
<dbReference type="HAMAP" id="MF_00165">
    <property type="entry name" value="Thymidylate_kinase"/>
    <property type="match status" value="1"/>
</dbReference>
<evidence type="ECO:0000256" key="10">
    <source>
        <dbReference type="ARBA" id="ARBA00048743"/>
    </source>
</evidence>
<dbReference type="GO" id="GO:0006227">
    <property type="term" value="P:dUDP biosynthetic process"/>
    <property type="evidence" value="ECO:0007669"/>
    <property type="project" value="TreeGrafter"/>
</dbReference>
<keyword evidence="15" id="KW-1185">Reference proteome</keyword>
<dbReference type="FunFam" id="3.40.50.300:FF:000225">
    <property type="entry name" value="Thymidylate kinase"/>
    <property type="match status" value="1"/>
</dbReference>
<dbReference type="InterPro" id="IPR039430">
    <property type="entry name" value="Thymidylate_kin-like_dom"/>
</dbReference>
<evidence type="ECO:0000256" key="12">
    <source>
        <dbReference type="HAMAP-Rule" id="MF_00165"/>
    </source>
</evidence>
<evidence type="ECO:0000256" key="2">
    <source>
        <dbReference type="ARBA" id="ARBA00012980"/>
    </source>
</evidence>
<keyword evidence="5 12" id="KW-0545">Nucleotide biosynthesis</keyword>
<evidence type="ECO:0000256" key="3">
    <source>
        <dbReference type="ARBA" id="ARBA00017144"/>
    </source>
</evidence>
<feature type="domain" description="Thymidylate kinase-like" evidence="13">
    <location>
        <begin position="8"/>
        <end position="196"/>
    </location>
</feature>
<comment type="similarity">
    <text evidence="1 12">Belongs to the thymidylate kinase family.</text>
</comment>
<evidence type="ECO:0000256" key="4">
    <source>
        <dbReference type="ARBA" id="ARBA00022679"/>
    </source>
</evidence>
<dbReference type="GO" id="GO:0006235">
    <property type="term" value="P:dTTP biosynthetic process"/>
    <property type="evidence" value="ECO:0007669"/>
    <property type="project" value="UniProtKB-UniRule"/>
</dbReference>
<evidence type="ECO:0000256" key="6">
    <source>
        <dbReference type="ARBA" id="ARBA00022741"/>
    </source>
</evidence>
<dbReference type="PROSITE" id="PS01331">
    <property type="entry name" value="THYMIDYLATE_KINASE"/>
    <property type="match status" value="1"/>
</dbReference>
<organism evidence="14 15">
    <name type="scientific">Novispirillum itersonii</name>
    <name type="common">Aquaspirillum itersonii</name>
    <dbReference type="NCBI Taxonomy" id="189"/>
    <lineage>
        <taxon>Bacteria</taxon>
        <taxon>Pseudomonadati</taxon>
        <taxon>Pseudomonadota</taxon>
        <taxon>Alphaproteobacteria</taxon>
        <taxon>Rhodospirillales</taxon>
        <taxon>Novispirillaceae</taxon>
        <taxon>Novispirillum</taxon>
    </lineage>
</organism>
<evidence type="ECO:0000256" key="1">
    <source>
        <dbReference type="ARBA" id="ARBA00009776"/>
    </source>
</evidence>
<dbReference type="SUPFAM" id="SSF52540">
    <property type="entry name" value="P-loop containing nucleoside triphosphate hydrolases"/>
    <property type="match status" value="1"/>
</dbReference>
<accession>A0A7W9ZEJ4</accession>
<keyword evidence="8 12" id="KW-0067">ATP-binding</keyword>
<name>A0A7W9ZEJ4_NOVIT</name>
<dbReference type="Gene3D" id="3.40.50.300">
    <property type="entry name" value="P-loop containing nucleotide triphosphate hydrolases"/>
    <property type="match status" value="1"/>
</dbReference>
<keyword evidence="4 12" id="KW-0808">Transferase</keyword>
<dbReference type="Proteomes" id="UP000544872">
    <property type="component" value="Unassembled WGS sequence"/>
</dbReference>
<evidence type="ECO:0000256" key="9">
    <source>
        <dbReference type="ARBA" id="ARBA00029962"/>
    </source>
</evidence>
<proteinExistence type="inferred from homology"/>
<sequence>MRGRFITFEGGEGAGKSTQISFLAAALEAQGLPVLQTREPGGSPGAEEIRGLLVRGEAGRWDGVSETLLLYAARRNHLQTVILPALEQGRWVLCDRFNDSTLAYQGYGRGLAMDWLDSLYQAVSEGLQPDLTLYIDVPVEVGLARAGRRGDDENRFEGLADSFHLKIRRGFQEIVRNNPDRCATIDGMGSVDEIRRVILETVLSRLPHHGR</sequence>
<dbReference type="NCBIfam" id="TIGR00041">
    <property type="entry name" value="DTMP_kinase"/>
    <property type="match status" value="1"/>
</dbReference>
<feature type="binding site" evidence="12">
    <location>
        <begin position="10"/>
        <end position="17"/>
    </location>
    <ligand>
        <name>ATP</name>
        <dbReference type="ChEBI" id="CHEBI:30616"/>
    </ligand>
</feature>
<dbReference type="AlphaFoldDB" id="A0A7W9ZEJ4"/>
<dbReference type="PANTHER" id="PTHR10344:SF4">
    <property type="entry name" value="UMP-CMP KINASE 2, MITOCHONDRIAL"/>
    <property type="match status" value="1"/>
</dbReference>
<dbReference type="RefSeq" id="WP_184262800.1">
    <property type="nucleotide sequence ID" value="NZ_JACIIX010000004.1"/>
</dbReference>
<dbReference type="EMBL" id="JACIIX010000004">
    <property type="protein sequence ID" value="MBB6210021.1"/>
    <property type="molecule type" value="Genomic_DNA"/>
</dbReference>
<evidence type="ECO:0000256" key="7">
    <source>
        <dbReference type="ARBA" id="ARBA00022777"/>
    </source>
</evidence>